<sequence length="169" mass="19899">MKYIFVDAYNVINSWKELKKIKDYNLEMSREQLLDILNNYASYNQYRIYVVFDAHQTEGAENIEKINNNLIVVFTKEGETADSFIERSINDLGRKIDVSVVTSDSLEQQLIFQRGATRISSLEFYSQVKETEKNIKERIKKEFSKKGNRLGEILQEDLLEKLEKIRRST</sequence>
<name>A0A0D0ZUL5_CLOBO</name>
<evidence type="ECO:0000313" key="1">
    <source>
        <dbReference type="EMBL" id="KIS22408.1"/>
    </source>
</evidence>
<dbReference type="PATRIC" id="fig|1379739.3.peg.4038"/>
<dbReference type="InterPro" id="IPR010298">
    <property type="entry name" value="YacP-like"/>
</dbReference>
<dbReference type="CDD" id="cd10912">
    <property type="entry name" value="PIN_YacP-like"/>
    <property type="match status" value="1"/>
</dbReference>
<dbReference type="OrthoDB" id="9792160at2"/>
<dbReference type="Proteomes" id="UP000032250">
    <property type="component" value="Unassembled WGS sequence"/>
</dbReference>
<dbReference type="HOGENOM" id="CLU_101326_1_0_9"/>
<dbReference type="AlphaFoldDB" id="A0A0D0ZUL5"/>
<evidence type="ECO:0000313" key="2">
    <source>
        <dbReference type="Proteomes" id="UP000032250"/>
    </source>
</evidence>
<proteinExistence type="predicted"/>
<dbReference type="Pfam" id="PF05991">
    <property type="entry name" value="NYN_YacP"/>
    <property type="match status" value="1"/>
</dbReference>
<dbReference type="PANTHER" id="PTHR34547:SF1">
    <property type="entry name" value="YACP-LIKE NYN DOMAIN PROTEIN"/>
    <property type="match status" value="1"/>
</dbReference>
<accession>A0A0D0ZUL5</accession>
<organism evidence="1 2">
    <name type="scientific">Clostridium botulinum B2 450</name>
    <dbReference type="NCBI Taxonomy" id="1379739"/>
    <lineage>
        <taxon>Bacteria</taxon>
        <taxon>Bacillati</taxon>
        <taxon>Bacillota</taxon>
        <taxon>Clostridia</taxon>
        <taxon>Eubacteriales</taxon>
        <taxon>Clostridiaceae</taxon>
        <taxon>Clostridium</taxon>
    </lineage>
</organism>
<dbReference type="EMBL" id="JXSU01000008">
    <property type="protein sequence ID" value="KIS22408.1"/>
    <property type="molecule type" value="Genomic_DNA"/>
</dbReference>
<protein>
    <submittedName>
        <fullName evidence="1">RNA-binding protein</fullName>
    </submittedName>
</protein>
<comment type="caution">
    <text evidence="1">The sequence shown here is derived from an EMBL/GenBank/DDBJ whole genome shotgun (WGS) entry which is preliminary data.</text>
</comment>
<gene>
    <name evidence="1" type="ORF">N495_18305</name>
</gene>
<dbReference type="PANTHER" id="PTHR34547">
    <property type="entry name" value="YACP-LIKE NYN DOMAIN PROTEIN"/>
    <property type="match status" value="1"/>
</dbReference>
<dbReference type="RefSeq" id="WP_003482899.1">
    <property type="nucleotide sequence ID" value="NZ_JXSU01000008.1"/>
</dbReference>
<reference evidence="1 2" key="1">
    <citation type="submission" date="2014-06" db="EMBL/GenBank/DDBJ databases">
        <title>Genome characterization of distinct group I Clostridium botulinum lineages.</title>
        <authorList>
            <person name="Giordani F."/>
            <person name="Anselmo A."/>
            <person name="Fillo S."/>
            <person name="Palozzi A.M."/>
            <person name="Fortunato A."/>
            <person name="Gentile B."/>
            <person name="Ciammaruconi A."/>
            <person name="Anniballi F."/>
            <person name="De Medici D."/>
            <person name="Lista F."/>
        </authorList>
    </citation>
    <scope>NUCLEOTIDE SEQUENCE [LARGE SCALE GENOMIC DNA]</scope>
    <source>
        <strain evidence="1 2">B2 450</strain>
    </source>
</reference>